<dbReference type="RefSeq" id="WP_131531505.1">
    <property type="nucleotide sequence ID" value="NZ_SJSO01000012.1"/>
</dbReference>
<dbReference type="Proteomes" id="UP000293925">
    <property type="component" value="Unassembled WGS sequence"/>
</dbReference>
<proteinExistence type="predicted"/>
<feature type="region of interest" description="Disordered" evidence="1">
    <location>
        <begin position="272"/>
        <end position="300"/>
    </location>
</feature>
<gene>
    <name evidence="2" type="ORF">EZ456_15130</name>
</gene>
<accession>A0A4R0PUA6</accession>
<dbReference type="PROSITE" id="PS51257">
    <property type="entry name" value="PROKAR_LIPOPROTEIN"/>
    <property type="match status" value="1"/>
</dbReference>
<dbReference type="PANTHER" id="PTHR41339:SF1">
    <property type="entry name" value="SECRETED PROTEIN"/>
    <property type="match status" value="1"/>
</dbReference>
<reference evidence="2 3" key="1">
    <citation type="submission" date="2019-02" db="EMBL/GenBank/DDBJ databases">
        <title>Pedobacter sp. RP-3-21 sp. nov., isolated from Arctic soil.</title>
        <authorList>
            <person name="Dahal R.H."/>
        </authorList>
    </citation>
    <scope>NUCLEOTIDE SEQUENCE [LARGE SCALE GENOMIC DNA]</scope>
    <source>
        <strain evidence="2 3">RP-3-21</strain>
    </source>
</reference>
<sequence>MKNFKNLIGLLSIVAVSFTACKKNEGGSASFNNRSTSAADYSQSSLPVVAVSGDITSSVTWTAGNVYELSGIVTVRNGATLTIQPGTYIKASVNTPGVQNGVLVIAKDGSINAVGTAADPIVFTSRYLLDGDASTTGKPGDFGGTIILGNATINVGDKLIEGLANESKFHYGGSNDADNRGTFQYVRIEYAGFQLAPNIEVNGLTLGGVGSGTTIDHVQVSYGLDDGFEFFGGTVSASNLIALASDDDQFDFDNGFTGTLSDAVAIADKNATHSTSGGNSDSNGIESDNNAPAEDATFSLTPKTHPTLINVSIFGTENPSGISGLGYRNGIRERRGSEVDLIDVIVSGYNTGIAFDADAPAGVSSISTTSVHGFNNAITTASGTYVDGGGNSLVVNPTNASYFGVSQPWYNTPGSPATVTLPTWSAGWSKLVF</sequence>
<protein>
    <recommendedName>
        <fullName evidence="4">T9SS C-terminal target domain-containing protein</fullName>
    </recommendedName>
</protein>
<dbReference type="PANTHER" id="PTHR41339">
    <property type="entry name" value="LIPL48"/>
    <property type="match status" value="1"/>
</dbReference>
<evidence type="ECO:0000313" key="2">
    <source>
        <dbReference type="EMBL" id="TCD25589.1"/>
    </source>
</evidence>
<evidence type="ECO:0008006" key="4">
    <source>
        <dbReference type="Google" id="ProtNLM"/>
    </source>
</evidence>
<dbReference type="EMBL" id="SJSO01000012">
    <property type="protein sequence ID" value="TCD25589.1"/>
    <property type="molecule type" value="Genomic_DNA"/>
</dbReference>
<keyword evidence="3" id="KW-1185">Reference proteome</keyword>
<name>A0A4R0PUA6_9SPHI</name>
<organism evidence="2 3">
    <name type="scientific">Pedobacter psychrodurus</name>
    <dbReference type="NCBI Taxonomy" id="2530456"/>
    <lineage>
        <taxon>Bacteria</taxon>
        <taxon>Pseudomonadati</taxon>
        <taxon>Bacteroidota</taxon>
        <taxon>Sphingobacteriia</taxon>
        <taxon>Sphingobacteriales</taxon>
        <taxon>Sphingobacteriaceae</taxon>
        <taxon>Pedobacter</taxon>
    </lineage>
</organism>
<dbReference type="OrthoDB" id="1521716at2"/>
<comment type="caution">
    <text evidence="2">The sequence shown here is derived from an EMBL/GenBank/DDBJ whole genome shotgun (WGS) entry which is preliminary data.</text>
</comment>
<feature type="compositionally biased region" description="Polar residues" evidence="1">
    <location>
        <begin position="272"/>
        <end position="290"/>
    </location>
</feature>
<evidence type="ECO:0000313" key="3">
    <source>
        <dbReference type="Proteomes" id="UP000293925"/>
    </source>
</evidence>
<dbReference type="AlphaFoldDB" id="A0A4R0PUA6"/>
<evidence type="ECO:0000256" key="1">
    <source>
        <dbReference type="SAM" id="MobiDB-lite"/>
    </source>
</evidence>